<comment type="caution">
    <text evidence="2">The sequence shown here is derived from an EMBL/GenBank/DDBJ whole genome shotgun (WGS) entry which is preliminary data.</text>
</comment>
<dbReference type="Proteomes" id="UP000774570">
    <property type="component" value="Unassembled WGS sequence"/>
</dbReference>
<proteinExistence type="predicted"/>
<sequence>MTARLERHYRRAMLAYLRDYREAHADAIVATLLEAHGPTLRELPALVRSGLAERIRAATRHPAPWWADGLHLSALAMLLGCAAAAVSGLRYDWGLTGGLLLVTVLAALGRVRLALPAAALLALYVDLGGNGSGLGPGLPMGFWGTAIRIGHWQLTGMFWLPVALLAVLAALPWRPRPRGPVWIAAMAVLLAYGLALGTSGTWWALARGGVECGVLAAAIVAGAVARDARWALMGALYLVHAWAPLALLGSVGTSRAIVHWGVLAGLALLAAAASRRPVRT</sequence>
<accession>A0ABS7G2S0</accession>
<name>A0ABS7G2S0_9ACTN</name>
<gene>
    <name evidence="2" type="ORF">K1Y72_31990</name>
</gene>
<organism evidence="2 3">
    <name type="scientific">Actinomadura parmotrematis</name>
    <dbReference type="NCBI Taxonomy" id="2864039"/>
    <lineage>
        <taxon>Bacteria</taxon>
        <taxon>Bacillati</taxon>
        <taxon>Actinomycetota</taxon>
        <taxon>Actinomycetes</taxon>
        <taxon>Streptosporangiales</taxon>
        <taxon>Thermomonosporaceae</taxon>
        <taxon>Actinomadura</taxon>
    </lineage>
</organism>
<keyword evidence="3" id="KW-1185">Reference proteome</keyword>
<evidence type="ECO:0000313" key="2">
    <source>
        <dbReference type="EMBL" id="MBW8487026.1"/>
    </source>
</evidence>
<evidence type="ECO:0000313" key="3">
    <source>
        <dbReference type="Proteomes" id="UP000774570"/>
    </source>
</evidence>
<feature type="transmembrane region" description="Helical" evidence="1">
    <location>
        <begin position="231"/>
        <end position="251"/>
    </location>
</feature>
<evidence type="ECO:0008006" key="4">
    <source>
        <dbReference type="Google" id="ProtNLM"/>
    </source>
</evidence>
<feature type="transmembrane region" description="Helical" evidence="1">
    <location>
        <begin position="204"/>
        <end position="224"/>
    </location>
</feature>
<dbReference type="EMBL" id="JAIBOA010000029">
    <property type="protein sequence ID" value="MBW8487026.1"/>
    <property type="molecule type" value="Genomic_DNA"/>
</dbReference>
<dbReference type="RefSeq" id="WP_220170262.1">
    <property type="nucleotide sequence ID" value="NZ_JAIBOA010000029.1"/>
</dbReference>
<feature type="transmembrane region" description="Helical" evidence="1">
    <location>
        <begin position="98"/>
        <end position="125"/>
    </location>
</feature>
<keyword evidence="1" id="KW-0812">Transmembrane</keyword>
<protein>
    <recommendedName>
        <fullName evidence="4">DUF2157 domain-containing protein</fullName>
    </recommendedName>
</protein>
<feature type="transmembrane region" description="Helical" evidence="1">
    <location>
        <begin position="181"/>
        <end position="198"/>
    </location>
</feature>
<feature type="transmembrane region" description="Helical" evidence="1">
    <location>
        <begin position="257"/>
        <end position="274"/>
    </location>
</feature>
<evidence type="ECO:0000256" key="1">
    <source>
        <dbReference type="SAM" id="Phobius"/>
    </source>
</evidence>
<keyword evidence="1" id="KW-0472">Membrane</keyword>
<reference evidence="2 3" key="1">
    <citation type="submission" date="2021-07" db="EMBL/GenBank/DDBJ databases">
        <title>Actinomadura sp. PM05-2 isolated from lichen.</title>
        <authorList>
            <person name="Somphong A."/>
            <person name="Phongsopitanun W."/>
            <person name="Tanasupawat S."/>
            <person name="Peongsungnone V."/>
        </authorList>
    </citation>
    <scope>NUCLEOTIDE SEQUENCE [LARGE SCALE GENOMIC DNA]</scope>
    <source>
        <strain evidence="2 3">PM05-2</strain>
    </source>
</reference>
<feature type="transmembrane region" description="Helical" evidence="1">
    <location>
        <begin position="70"/>
        <end position="91"/>
    </location>
</feature>
<feature type="transmembrane region" description="Helical" evidence="1">
    <location>
        <begin position="145"/>
        <end position="169"/>
    </location>
</feature>
<keyword evidence="1" id="KW-1133">Transmembrane helix</keyword>